<protein>
    <submittedName>
        <fullName evidence="5">Itaconate degradation C-C-lyase RipC</fullName>
    </submittedName>
</protein>
<gene>
    <name evidence="5" type="primary">ripC</name>
    <name evidence="5" type="ORF">GCM10009838_78050</name>
</gene>
<dbReference type="PIRSF" id="PIRSF015582">
    <property type="entry name" value="Cit_lyase_B"/>
    <property type="match status" value="1"/>
</dbReference>
<evidence type="ECO:0000313" key="6">
    <source>
        <dbReference type="Proteomes" id="UP001499854"/>
    </source>
</evidence>
<keyword evidence="6" id="KW-1185">Reference proteome</keyword>
<evidence type="ECO:0000313" key="5">
    <source>
        <dbReference type="EMBL" id="GAA2000815.1"/>
    </source>
</evidence>
<dbReference type="SUPFAM" id="SSF51621">
    <property type="entry name" value="Phosphoenolpyruvate/pyruvate domain"/>
    <property type="match status" value="1"/>
</dbReference>
<evidence type="ECO:0000256" key="2">
    <source>
        <dbReference type="ARBA" id="ARBA00022723"/>
    </source>
</evidence>
<dbReference type="Pfam" id="PF03328">
    <property type="entry name" value="HpcH_HpaI"/>
    <property type="match status" value="1"/>
</dbReference>
<accession>A0ABP5EP28</accession>
<comment type="cofactor">
    <cofactor evidence="1">
        <name>Mg(2+)</name>
        <dbReference type="ChEBI" id="CHEBI:18420"/>
    </cofactor>
</comment>
<evidence type="ECO:0000256" key="3">
    <source>
        <dbReference type="ARBA" id="ARBA00022842"/>
    </source>
</evidence>
<dbReference type="InterPro" id="IPR040442">
    <property type="entry name" value="Pyrv_kinase-like_dom_sf"/>
</dbReference>
<dbReference type="PANTHER" id="PTHR32308:SF0">
    <property type="entry name" value="HPCH_HPAI ALDOLASE_CITRATE LYASE DOMAIN-CONTAINING PROTEIN"/>
    <property type="match status" value="1"/>
</dbReference>
<keyword evidence="2" id="KW-0479">Metal-binding</keyword>
<dbReference type="PANTHER" id="PTHR32308">
    <property type="entry name" value="LYASE BETA SUBUNIT, PUTATIVE (AFU_ORTHOLOGUE AFUA_4G13030)-RELATED"/>
    <property type="match status" value="1"/>
</dbReference>
<dbReference type="Gene3D" id="3.20.20.60">
    <property type="entry name" value="Phosphoenolpyruvate-binding domains"/>
    <property type="match status" value="1"/>
</dbReference>
<name>A0ABP5EP28_9ACTN</name>
<keyword evidence="3" id="KW-0460">Magnesium</keyword>
<dbReference type="InterPro" id="IPR015813">
    <property type="entry name" value="Pyrv/PenolPyrv_kinase-like_dom"/>
</dbReference>
<dbReference type="Proteomes" id="UP001499854">
    <property type="component" value="Unassembled WGS sequence"/>
</dbReference>
<evidence type="ECO:0000256" key="1">
    <source>
        <dbReference type="ARBA" id="ARBA00001946"/>
    </source>
</evidence>
<reference evidence="6" key="1">
    <citation type="journal article" date="2019" name="Int. J. Syst. Evol. Microbiol.">
        <title>The Global Catalogue of Microorganisms (GCM) 10K type strain sequencing project: providing services to taxonomists for standard genome sequencing and annotation.</title>
        <authorList>
            <consortium name="The Broad Institute Genomics Platform"/>
            <consortium name="The Broad Institute Genome Sequencing Center for Infectious Disease"/>
            <person name="Wu L."/>
            <person name="Ma J."/>
        </authorList>
    </citation>
    <scope>NUCLEOTIDE SEQUENCE [LARGE SCALE GENOMIC DNA]</scope>
    <source>
        <strain evidence="6">JCM 16013</strain>
    </source>
</reference>
<dbReference type="RefSeq" id="WP_344662244.1">
    <property type="nucleotide sequence ID" value="NZ_BAAAQM010000069.1"/>
</dbReference>
<dbReference type="EMBL" id="BAAAQM010000069">
    <property type="protein sequence ID" value="GAA2000815.1"/>
    <property type="molecule type" value="Genomic_DNA"/>
</dbReference>
<feature type="domain" description="HpcH/HpaI aldolase/citrate lyase" evidence="4">
    <location>
        <begin position="6"/>
        <end position="214"/>
    </location>
</feature>
<evidence type="ECO:0000259" key="4">
    <source>
        <dbReference type="Pfam" id="PF03328"/>
    </source>
</evidence>
<dbReference type="InterPro" id="IPR011206">
    <property type="entry name" value="Citrate_lyase_beta/mcl1/mcl2"/>
</dbReference>
<sequence>MSAIPRSILYTPALSADRAVKAWSYDADVHLIDLEDGVPEPKKDEARTVCRQALEKAPRPENVAVRVNALNTVEAARDLLMLAESPVRPGFIVMTMVDSAVEVGILRAALASAGAEPDIYVTLETPAGVREVDAIAQAADGIVLGSADLAATLGIDITWEGMLAARQAMVLACRRYGAGCVDTANFLLSRPEVLAAEIARIRELGFHGKAAVHPGELAAINQALRPDPEELRQARRVVEAVRAADGGIALLDGNMVGPPFARRARETVALGDAWTERFGHAAFREEDSA</sequence>
<dbReference type="InterPro" id="IPR005000">
    <property type="entry name" value="Aldolase/citrate-lyase_domain"/>
</dbReference>
<comment type="caution">
    <text evidence="5">The sequence shown here is derived from an EMBL/GenBank/DDBJ whole genome shotgun (WGS) entry which is preliminary data.</text>
</comment>
<organism evidence="5 6">
    <name type="scientific">Catenulispora subtropica</name>
    <dbReference type="NCBI Taxonomy" id="450798"/>
    <lineage>
        <taxon>Bacteria</taxon>
        <taxon>Bacillati</taxon>
        <taxon>Actinomycetota</taxon>
        <taxon>Actinomycetes</taxon>
        <taxon>Catenulisporales</taxon>
        <taxon>Catenulisporaceae</taxon>
        <taxon>Catenulispora</taxon>
    </lineage>
</organism>
<proteinExistence type="predicted"/>